<evidence type="ECO:0000313" key="2">
    <source>
        <dbReference type="EMBL" id="GGW22202.1"/>
    </source>
</evidence>
<sequence>MIDVTETLPDVLVGPLLRRLSPSRLVMWLVATRPLALQLVLFPDTPDQQTYPLSRQDHQCVAIGERAYLYCIDLSLPRALPTDTRIAYDLQVQSRQSAWQRLPEWAPWLCHAGQAYPAFVLASRHHRLMHGSCRKPHHDSPDGLVRADAWLAERQEAPGEWPAWLLMTGDQVYVDDVAGPTLRAVHALIARLGLADEQLEGATVNDSQALYAAPETYYHRESLLPDVTSNAALRERFFGGVKKPVFTSAHAQNHLMTLAEMLAMYCLVWSPTPWQIIAPTPPELAEQEAEAYRTEQAVIDAFVAGLPQCARLMAHVPSLMIFDDHDVTDDWNLTADWERCAYGHPFSKRIIGNALVAYLLCQGWGNAPDKLNPLLHQVGTLFDGSGTLNPQAQDSVIERLLRFQGWEFQVPGAPALIVLDTRTRRWRSERNPKRPSGLMDWEALMEMQQALLGTPSAVIVSPAPMFGVKLIEGIQKLFTLAGKPLMVDAENWMAHRGAASVLLHIWRHSKTPGNYVILSGDVHYSFAYDIVVRGQEQAPHLWQITSSGVKNTFPRRLLDTFDRLNRWLYAPLSPLNWFTQRRKLSIYPRDPEQASAGERLWNASGIGLVSLDENGRPTDIRQLDARGGDAVFPPPDIPGMKAPTGGSS</sequence>
<feature type="region of interest" description="Disordered" evidence="1">
    <location>
        <begin position="625"/>
        <end position="648"/>
    </location>
</feature>
<dbReference type="Proteomes" id="UP000623776">
    <property type="component" value="Unassembled WGS sequence"/>
</dbReference>
<evidence type="ECO:0008006" key="4">
    <source>
        <dbReference type="Google" id="ProtNLM"/>
    </source>
</evidence>
<dbReference type="InterPro" id="IPR038607">
    <property type="entry name" value="PhoD-like_sf"/>
</dbReference>
<dbReference type="PANTHER" id="PTHR37031">
    <property type="entry name" value="METALLOPHOSPHATASE BINDING DOMAIN PROTEIN"/>
    <property type="match status" value="1"/>
</dbReference>
<organism evidence="2 3">
    <name type="scientific">Vreelandella hamiltonii</name>
    <dbReference type="NCBI Taxonomy" id="502829"/>
    <lineage>
        <taxon>Bacteria</taxon>
        <taxon>Pseudomonadati</taxon>
        <taxon>Pseudomonadota</taxon>
        <taxon>Gammaproteobacteria</taxon>
        <taxon>Oceanospirillales</taxon>
        <taxon>Halomonadaceae</taxon>
        <taxon>Vreelandella</taxon>
    </lineage>
</organism>
<evidence type="ECO:0000313" key="3">
    <source>
        <dbReference type="Proteomes" id="UP000623776"/>
    </source>
</evidence>
<dbReference type="EMBL" id="BMXN01000004">
    <property type="protein sequence ID" value="GGW22202.1"/>
    <property type="molecule type" value="Genomic_DNA"/>
</dbReference>
<dbReference type="AlphaFoldDB" id="A0A8H9I0V9"/>
<comment type="caution">
    <text evidence="2">The sequence shown here is derived from an EMBL/GenBank/DDBJ whole genome shotgun (WGS) entry which is preliminary data.</text>
</comment>
<dbReference type="RefSeq" id="WP_189462999.1">
    <property type="nucleotide sequence ID" value="NZ_BMXN01000004.1"/>
</dbReference>
<accession>A0A8H9I0V9</accession>
<reference evidence="3" key="1">
    <citation type="journal article" date="2019" name="Int. J. Syst. Evol. Microbiol.">
        <title>The Global Catalogue of Microorganisms (GCM) 10K type strain sequencing project: providing services to taxonomists for standard genome sequencing and annotation.</title>
        <authorList>
            <consortium name="The Broad Institute Genomics Platform"/>
            <consortium name="The Broad Institute Genome Sequencing Center for Infectious Disease"/>
            <person name="Wu L."/>
            <person name="Ma J."/>
        </authorList>
    </citation>
    <scope>NUCLEOTIDE SEQUENCE [LARGE SCALE GENOMIC DNA]</scope>
    <source>
        <strain evidence="3">KCTC 22154</strain>
    </source>
</reference>
<keyword evidence="3" id="KW-1185">Reference proteome</keyword>
<name>A0A8H9I0V9_9GAMM</name>
<protein>
    <recommendedName>
        <fullName evidence="4">Alkaline phosphatase family protein</fullName>
    </recommendedName>
</protein>
<dbReference type="Gene3D" id="3.60.21.70">
    <property type="entry name" value="PhoD-like phosphatase"/>
    <property type="match status" value="1"/>
</dbReference>
<proteinExistence type="predicted"/>
<evidence type="ECO:0000256" key="1">
    <source>
        <dbReference type="SAM" id="MobiDB-lite"/>
    </source>
</evidence>
<dbReference type="SUPFAM" id="SSF56300">
    <property type="entry name" value="Metallo-dependent phosphatases"/>
    <property type="match status" value="1"/>
</dbReference>
<dbReference type="InterPro" id="IPR029052">
    <property type="entry name" value="Metallo-depent_PP-like"/>
</dbReference>
<dbReference type="PANTHER" id="PTHR37031:SF2">
    <property type="entry name" value="PHOD-LIKE PHOSPHATASE METALLOPHOSPHATASE DOMAIN-CONTAINING PROTEIN"/>
    <property type="match status" value="1"/>
</dbReference>
<gene>
    <name evidence="2" type="ORF">GCM10007157_11000</name>
</gene>